<dbReference type="Proteomes" id="UP000199598">
    <property type="component" value="Unassembled WGS sequence"/>
</dbReference>
<dbReference type="PANTHER" id="PTHR30143:SF0">
    <property type="entry name" value="2-KETO-4-PENTENOATE HYDRATASE"/>
    <property type="match status" value="1"/>
</dbReference>
<dbReference type="EMBL" id="FOSK01000001">
    <property type="protein sequence ID" value="SFJ94538.1"/>
    <property type="molecule type" value="Genomic_DNA"/>
</dbReference>
<dbReference type="Gene3D" id="3.90.850.10">
    <property type="entry name" value="Fumarylacetoacetase-like, C-terminal domain"/>
    <property type="match status" value="1"/>
</dbReference>
<comment type="caution">
    <text evidence="1">The sequence shown here is derived from an EMBL/GenBank/DDBJ whole genome shotgun (WGS) entry which is preliminary data.</text>
</comment>
<evidence type="ECO:0000313" key="1">
    <source>
        <dbReference type="EMBL" id="SFJ94538.1"/>
    </source>
</evidence>
<gene>
    <name evidence="1" type="ORF">SAMN04488518_101387</name>
</gene>
<keyword evidence="2" id="KW-1185">Reference proteome</keyword>
<evidence type="ECO:0000313" key="2">
    <source>
        <dbReference type="Proteomes" id="UP000199598"/>
    </source>
</evidence>
<name>A0A1I3VGM7_9HYPH</name>
<accession>A0A1I3VGM7</accession>
<reference evidence="1 2" key="1">
    <citation type="submission" date="2016-10" db="EMBL/GenBank/DDBJ databases">
        <authorList>
            <person name="Varghese N."/>
            <person name="Submissions S."/>
        </authorList>
    </citation>
    <scope>NUCLEOTIDE SEQUENCE [LARGE SCALE GENOMIC DNA]</scope>
    <source>
        <strain evidence="1 2">DSM 16392</strain>
    </source>
</reference>
<dbReference type="PANTHER" id="PTHR30143">
    <property type="entry name" value="ACID HYDRATASE"/>
    <property type="match status" value="1"/>
</dbReference>
<protein>
    <submittedName>
        <fullName evidence="1">2-keto-4-pentenoate hydratase</fullName>
    </submittedName>
</protein>
<dbReference type="InterPro" id="IPR050772">
    <property type="entry name" value="Hydratase-Decarb/MhpD_sf"/>
</dbReference>
<sequence>MRYVRRANMPQKFVQMSGLNVPQSLDEAYSLIRHQGIQDHLEIGGWKLGGTTRSTQSIFKVDELYFGALDFTEIAHVPTLAPTRKLLQSRAEVEIAFRISSTVNPTPIQEVPIENLFDQWCVAVEMPSSPIENIAEFGVETLIADRCAAGFLVLGKPYSLRSSQIQPWHEASLCLFQDDQKLAEGTSDQLVWPAEECARRFLLSALEKDFQPRPGQWISTGGITPCVSIEEGARISIQRDGILELEFQVKGKI</sequence>
<organism evidence="1 2">
    <name type="scientific">Pseudovibrio ascidiaceicola</name>
    <dbReference type="NCBI Taxonomy" id="285279"/>
    <lineage>
        <taxon>Bacteria</taxon>
        <taxon>Pseudomonadati</taxon>
        <taxon>Pseudomonadota</taxon>
        <taxon>Alphaproteobacteria</taxon>
        <taxon>Hyphomicrobiales</taxon>
        <taxon>Stappiaceae</taxon>
        <taxon>Pseudovibrio</taxon>
    </lineage>
</organism>
<dbReference type="SUPFAM" id="SSF56529">
    <property type="entry name" value="FAH"/>
    <property type="match status" value="1"/>
</dbReference>
<proteinExistence type="predicted"/>
<dbReference type="InterPro" id="IPR036663">
    <property type="entry name" value="Fumarylacetoacetase_C_sf"/>
</dbReference>